<dbReference type="InterPro" id="IPR036264">
    <property type="entry name" value="Bact_exopeptidase_dim_dom"/>
</dbReference>
<dbReference type="InterPro" id="IPR050072">
    <property type="entry name" value="Peptidase_M20A"/>
</dbReference>
<dbReference type="Pfam" id="PF07687">
    <property type="entry name" value="M20_dimer"/>
    <property type="match status" value="1"/>
</dbReference>
<dbReference type="PANTHER" id="PTHR43808">
    <property type="entry name" value="ACETYLORNITHINE DEACETYLASE"/>
    <property type="match status" value="1"/>
</dbReference>
<keyword evidence="5" id="KW-1185">Reference proteome</keyword>
<dbReference type="SUPFAM" id="SSF53187">
    <property type="entry name" value="Zn-dependent exopeptidases"/>
    <property type="match status" value="1"/>
</dbReference>
<feature type="domain" description="Peptidase M20 dimerisation" evidence="3">
    <location>
        <begin position="194"/>
        <end position="318"/>
    </location>
</feature>
<evidence type="ECO:0000259" key="3">
    <source>
        <dbReference type="Pfam" id="PF07687"/>
    </source>
</evidence>
<dbReference type="GO" id="GO:0046872">
    <property type="term" value="F:metal ion binding"/>
    <property type="evidence" value="ECO:0007669"/>
    <property type="project" value="UniProtKB-KW"/>
</dbReference>
<keyword evidence="2" id="KW-0378">Hydrolase</keyword>
<comment type="caution">
    <text evidence="4">The sequence shown here is derived from an EMBL/GenBank/DDBJ whole genome shotgun (WGS) entry which is preliminary data.</text>
</comment>
<organism evidence="4 5">
    <name type="scientific">Methylobacterium soli</name>
    <dbReference type="NCBI Taxonomy" id="553447"/>
    <lineage>
        <taxon>Bacteria</taxon>
        <taxon>Pseudomonadati</taxon>
        <taxon>Pseudomonadota</taxon>
        <taxon>Alphaproteobacteria</taxon>
        <taxon>Hyphomicrobiales</taxon>
        <taxon>Methylobacteriaceae</taxon>
        <taxon>Methylobacterium</taxon>
    </lineage>
</organism>
<dbReference type="Gene3D" id="3.40.630.10">
    <property type="entry name" value="Zn peptidases"/>
    <property type="match status" value="2"/>
</dbReference>
<dbReference type="Pfam" id="PF01546">
    <property type="entry name" value="Peptidase_M20"/>
    <property type="match status" value="1"/>
</dbReference>
<evidence type="ECO:0000313" key="4">
    <source>
        <dbReference type="EMBL" id="KAB1076463.1"/>
    </source>
</evidence>
<proteinExistence type="predicted"/>
<evidence type="ECO:0000256" key="1">
    <source>
        <dbReference type="ARBA" id="ARBA00022723"/>
    </source>
</evidence>
<dbReference type="RefSeq" id="WP_151002801.1">
    <property type="nucleotide sequence ID" value="NZ_BPQY01000366.1"/>
</dbReference>
<dbReference type="EMBL" id="VZZK01000030">
    <property type="protein sequence ID" value="KAB1076463.1"/>
    <property type="molecule type" value="Genomic_DNA"/>
</dbReference>
<dbReference type="OrthoDB" id="9809784at2"/>
<dbReference type="InterPro" id="IPR011650">
    <property type="entry name" value="Peptidase_M20_dimer"/>
</dbReference>
<evidence type="ECO:0000313" key="5">
    <source>
        <dbReference type="Proteomes" id="UP000474159"/>
    </source>
</evidence>
<dbReference type="InterPro" id="IPR002933">
    <property type="entry name" value="Peptidase_M20"/>
</dbReference>
<protein>
    <submittedName>
        <fullName evidence="4">M20 family metallopeptidase</fullName>
    </submittedName>
</protein>
<reference evidence="4 5" key="1">
    <citation type="submission" date="2019-09" db="EMBL/GenBank/DDBJ databases">
        <title>YIM 48816 draft genome.</title>
        <authorList>
            <person name="Jiang L."/>
        </authorList>
    </citation>
    <scope>NUCLEOTIDE SEQUENCE [LARGE SCALE GENOMIC DNA]</scope>
    <source>
        <strain evidence="4 5">YIM 48816</strain>
    </source>
</reference>
<accession>A0A6L3SVB4</accession>
<sequence>MSSTKAVRAQISVAVDAMLPQLIAMTQVLVAAASPNPPSDTRDVAKVAEELLRRIPGVAIEWVEPEPGVVSLLARICGNGSGRRIIFNGHLDTFPIGENLPWSVPPLGGVLKDGRLYGRGVSDMKGGVAASILAASILAAHRETWAGEIVVTLAGDEENMGSLGSGYMLKHLPHASGDANICGDVGSPMVVRFGEKGLYWLEIEASGSPAHGAHVHKGVNAIDRLRTALDAVKQLEALPVQAPPVVTAAIARSASISEALSGAGETRTLESVTVNIGIIEGGISPNLVPTHALARADIRLPVGVSTQEIDAHLDAWLSPLEGVTWRVIRRFEPNYTDPEHEIVRYLTEVAEEVQGSRPALNMRVGASDSRWYRMHGIPTVVFGLTPYNMGGPDEYILTDELRVVAKVHALTAYDYLAKVL</sequence>
<dbReference type="PANTHER" id="PTHR43808:SF32">
    <property type="entry name" value="ARGE_DAPE-RELATED DEACYLASE"/>
    <property type="match status" value="1"/>
</dbReference>
<dbReference type="SUPFAM" id="SSF55031">
    <property type="entry name" value="Bacterial exopeptidase dimerisation domain"/>
    <property type="match status" value="1"/>
</dbReference>
<dbReference type="Proteomes" id="UP000474159">
    <property type="component" value="Unassembled WGS sequence"/>
</dbReference>
<dbReference type="AlphaFoldDB" id="A0A6L3SVB4"/>
<name>A0A6L3SVB4_9HYPH</name>
<dbReference type="Gene3D" id="3.30.70.360">
    <property type="match status" value="1"/>
</dbReference>
<keyword evidence="1" id="KW-0479">Metal-binding</keyword>
<gene>
    <name evidence="4" type="ORF">F6X53_23385</name>
</gene>
<evidence type="ECO:0000256" key="2">
    <source>
        <dbReference type="ARBA" id="ARBA00022801"/>
    </source>
</evidence>
<dbReference type="GO" id="GO:0016787">
    <property type="term" value="F:hydrolase activity"/>
    <property type="evidence" value="ECO:0007669"/>
    <property type="project" value="UniProtKB-KW"/>
</dbReference>